<feature type="region of interest" description="Disordered" evidence="5">
    <location>
        <begin position="1"/>
        <end position="94"/>
    </location>
</feature>
<comment type="subcellular location">
    <subcellularLocation>
        <location evidence="1">Membrane</location>
        <topology evidence="1">Multi-pass membrane protein</topology>
    </subcellularLocation>
</comment>
<dbReference type="Pfam" id="PF10176">
    <property type="entry name" value="NEDD4_Bsd2"/>
    <property type="match status" value="1"/>
</dbReference>
<dbReference type="PANTHER" id="PTHR13396:SF5">
    <property type="entry name" value="NEDD4 FAMILY INTERACTING PROTEIN"/>
    <property type="match status" value="1"/>
</dbReference>
<feature type="compositionally biased region" description="Acidic residues" evidence="5">
    <location>
        <begin position="13"/>
        <end position="29"/>
    </location>
</feature>
<feature type="transmembrane region" description="Helical" evidence="6">
    <location>
        <begin position="206"/>
        <end position="226"/>
    </location>
</feature>
<evidence type="ECO:0008006" key="9">
    <source>
        <dbReference type="Google" id="ProtNLM"/>
    </source>
</evidence>
<reference evidence="7" key="1">
    <citation type="submission" date="2023-06" db="EMBL/GenBank/DDBJ databases">
        <authorList>
            <consortium name="Lawrence Berkeley National Laboratory"/>
            <person name="Ahrendt S."/>
            <person name="Sahu N."/>
            <person name="Indic B."/>
            <person name="Wong-Bajracharya J."/>
            <person name="Merenyi Z."/>
            <person name="Ke H.-M."/>
            <person name="Monk M."/>
            <person name="Kocsube S."/>
            <person name="Drula E."/>
            <person name="Lipzen A."/>
            <person name="Balint B."/>
            <person name="Henrissat B."/>
            <person name="Andreopoulos B."/>
            <person name="Martin F.M."/>
            <person name="Harder C.B."/>
            <person name="Rigling D."/>
            <person name="Ford K.L."/>
            <person name="Foster G.D."/>
            <person name="Pangilinan J."/>
            <person name="Papanicolaou A."/>
            <person name="Barry K."/>
            <person name="LaButti K."/>
            <person name="Viragh M."/>
            <person name="Koriabine M."/>
            <person name="Yan M."/>
            <person name="Riley R."/>
            <person name="Champramary S."/>
            <person name="Plett K.L."/>
            <person name="Tsai I.J."/>
            <person name="Slot J."/>
            <person name="Sipos G."/>
            <person name="Plett J."/>
            <person name="Nagy L.G."/>
            <person name="Grigoriev I.V."/>
        </authorList>
    </citation>
    <scope>NUCLEOTIDE SEQUENCE</scope>
    <source>
        <strain evidence="7">FPL87.14</strain>
    </source>
</reference>
<evidence type="ECO:0000256" key="5">
    <source>
        <dbReference type="SAM" id="MobiDB-lite"/>
    </source>
</evidence>
<dbReference type="GO" id="GO:0048471">
    <property type="term" value="C:perinuclear region of cytoplasm"/>
    <property type="evidence" value="ECO:0007669"/>
    <property type="project" value="TreeGrafter"/>
</dbReference>
<keyword evidence="3 6" id="KW-1133">Transmembrane helix</keyword>
<feature type="compositionally biased region" description="Pro residues" evidence="5">
    <location>
        <begin position="58"/>
        <end position="67"/>
    </location>
</feature>
<dbReference type="Proteomes" id="UP001175226">
    <property type="component" value="Unassembled WGS sequence"/>
</dbReference>
<evidence type="ECO:0000256" key="6">
    <source>
        <dbReference type="SAM" id="Phobius"/>
    </source>
</evidence>
<evidence type="ECO:0000313" key="8">
    <source>
        <dbReference type="Proteomes" id="UP001175226"/>
    </source>
</evidence>
<dbReference type="PANTHER" id="PTHR13396">
    <property type="entry name" value="NEDD4 FAMILY INTERACTING PROTEIN 1/2"/>
    <property type="match status" value="1"/>
</dbReference>
<protein>
    <recommendedName>
        <fullName evidence="9">Metal homeostatis protein bsd2</fullName>
    </recommendedName>
</protein>
<proteinExistence type="predicted"/>
<dbReference type="GO" id="GO:0007034">
    <property type="term" value="P:vacuolar transport"/>
    <property type="evidence" value="ECO:0007669"/>
    <property type="project" value="InterPro"/>
</dbReference>
<evidence type="ECO:0000256" key="1">
    <source>
        <dbReference type="ARBA" id="ARBA00004141"/>
    </source>
</evidence>
<evidence type="ECO:0000256" key="2">
    <source>
        <dbReference type="ARBA" id="ARBA00022692"/>
    </source>
</evidence>
<dbReference type="GO" id="GO:0016020">
    <property type="term" value="C:membrane"/>
    <property type="evidence" value="ECO:0007669"/>
    <property type="project" value="UniProtKB-SubCell"/>
</dbReference>
<keyword evidence="4 6" id="KW-0472">Membrane</keyword>
<dbReference type="GO" id="GO:0005783">
    <property type="term" value="C:endoplasmic reticulum"/>
    <property type="evidence" value="ECO:0007669"/>
    <property type="project" value="TreeGrafter"/>
</dbReference>
<evidence type="ECO:0000256" key="3">
    <source>
        <dbReference type="ARBA" id="ARBA00022989"/>
    </source>
</evidence>
<dbReference type="CDD" id="cd22212">
    <property type="entry name" value="NDFIP-like"/>
    <property type="match status" value="1"/>
</dbReference>
<feature type="transmembrane region" description="Helical" evidence="6">
    <location>
        <begin position="291"/>
        <end position="312"/>
    </location>
</feature>
<dbReference type="AlphaFoldDB" id="A0AA39IBR4"/>
<dbReference type="GO" id="GO:0005794">
    <property type="term" value="C:Golgi apparatus"/>
    <property type="evidence" value="ECO:0007669"/>
    <property type="project" value="TreeGrafter"/>
</dbReference>
<dbReference type="GO" id="GO:0006511">
    <property type="term" value="P:ubiquitin-dependent protein catabolic process"/>
    <property type="evidence" value="ECO:0007669"/>
    <property type="project" value="TreeGrafter"/>
</dbReference>
<gene>
    <name evidence="7" type="ORF">EV421DRAFT_1894924</name>
</gene>
<feature type="transmembrane region" description="Helical" evidence="6">
    <location>
        <begin position="238"/>
        <end position="255"/>
    </location>
</feature>
<name>A0AA39IBR4_9AGAR</name>
<accession>A0AA39IBR4</accession>
<keyword evidence="2 6" id="KW-0812">Transmembrane</keyword>
<organism evidence="7 8">
    <name type="scientific">Armillaria borealis</name>
    <dbReference type="NCBI Taxonomy" id="47425"/>
    <lineage>
        <taxon>Eukaryota</taxon>
        <taxon>Fungi</taxon>
        <taxon>Dikarya</taxon>
        <taxon>Basidiomycota</taxon>
        <taxon>Agaricomycotina</taxon>
        <taxon>Agaricomycetes</taxon>
        <taxon>Agaricomycetidae</taxon>
        <taxon>Agaricales</taxon>
        <taxon>Marasmiineae</taxon>
        <taxon>Physalacriaceae</taxon>
        <taxon>Armillaria</taxon>
    </lineage>
</organism>
<evidence type="ECO:0000256" key="4">
    <source>
        <dbReference type="ARBA" id="ARBA00023136"/>
    </source>
</evidence>
<dbReference type="EMBL" id="JAUEPT010000689">
    <property type="protein sequence ID" value="KAK0421478.1"/>
    <property type="molecule type" value="Genomic_DNA"/>
</dbReference>
<sequence>MPSHYSRLPNPSDDAERELEDAFESDNDDDGHSHSERTPLNTNNVVPGAYDFERDYDYPPPGSPPGPSEFALPNNIGNTNGQIPASPVETRSPPRPSFFRRVAGAVLPTHYVSVPTQPAPSVRGGGTENDGVFANVMAKPGRQRVVRAHDGNVHMVPEDIQKEPPPSYNEAQADAVPPYWETTVHAPAGPESGSDMIIDDLPSGSVWMFFVNIFISFFFQIIGFILTHLLHTSHAAKFGSRAGLGLTLIQYGFYYRSMESDDATEGDDAITWPPIPVATADIISGLSMRDWISFILMTAGWFLVLSSTVGFWRVKRWETSIRSTTTSERPQVTTREEVERDIAVRRNLETVFGVSFDDAEALEEARLARDLRAAGLL</sequence>
<keyword evidence="8" id="KW-1185">Reference proteome</keyword>
<dbReference type="InterPro" id="IPR019325">
    <property type="entry name" value="NEDD4/Bsd2"/>
</dbReference>
<dbReference type="GO" id="GO:0031398">
    <property type="term" value="P:positive regulation of protein ubiquitination"/>
    <property type="evidence" value="ECO:0007669"/>
    <property type="project" value="TreeGrafter"/>
</dbReference>
<evidence type="ECO:0000313" key="7">
    <source>
        <dbReference type="EMBL" id="KAK0421478.1"/>
    </source>
</evidence>
<comment type="caution">
    <text evidence="7">The sequence shown here is derived from an EMBL/GenBank/DDBJ whole genome shotgun (WGS) entry which is preliminary data.</text>
</comment>
<dbReference type="GO" id="GO:0030001">
    <property type="term" value="P:metal ion transport"/>
    <property type="evidence" value="ECO:0007669"/>
    <property type="project" value="InterPro"/>
</dbReference>